<dbReference type="Proteomes" id="UP000235093">
    <property type="component" value="Unassembled WGS sequence"/>
</dbReference>
<dbReference type="EMBL" id="JAJBOM010000002">
    <property type="protein sequence ID" value="MCB5617976.1"/>
    <property type="molecule type" value="Genomic_DNA"/>
</dbReference>
<dbReference type="Proteomes" id="UP000283992">
    <property type="component" value="Unassembled WGS sequence"/>
</dbReference>
<evidence type="ECO:0000313" key="20">
    <source>
        <dbReference type="EMBL" id="RHG19072.1"/>
    </source>
</evidence>
<dbReference type="EMBL" id="NIHW01000017">
    <property type="protein sequence ID" value="PLT86710.1"/>
    <property type="molecule type" value="Genomic_DNA"/>
</dbReference>
<evidence type="ECO:0000313" key="6">
    <source>
        <dbReference type="EMBL" id="MCZ7693190.1"/>
    </source>
</evidence>
<reference evidence="28 29" key="2">
    <citation type="submission" date="2018-08" db="EMBL/GenBank/DDBJ databases">
        <title>A genome reference for cultivated species of the human gut microbiota.</title>
        <authorList>
            <person name="Zou Y."/>
            <person name="Xue W."/>
            <person name="Luo G."/>
        </authorList>
    </citation>
    <scope>NUCLEOTIDE SEQUENCE [LARGE SCALE GENOMIC DNA]</scope>
    <source>
        <strain evidence="18 29">AF19-16AC</strain>
        <strain evidence="17 35">AF27-4BH</strain>
        <strain evidence="23 33">AF33-12</strain>
        <strain evidence="22 31">AM12-54</strain>
        <strain evidence="21 30">AM21-18</strain>
        <strain evidence="20 34">AM22-7AC</strain>
        <strain evidence="19 32">AM32-6</strain>
        <strain evidence="16 28">TF01-20-2</strain>
    </source>
</reference>
<dbReference type="EMBL" id="JAPRAY010000001">
    <property type="protein sequence ID" value="MCZ0666014.1"/>
    <property type="molecule type" value="Genomic_DNA"/>
</dbReference>
<dbReference type="EMBL" id="NIHT01000019">
    <property type="protein sequence ID" value="PLT73144.1"/>
    <property type="molecule type" value="Genomic_DNA"/>
</dbReference>
<dbReference type="EMBL" id="JAJBNC010000005">
    <property type="protein sequence ID" value="MCB5492900.1"/>
    <property type="molecule type" value="Genomic_DNA"/>
</dbReference>
<evidence type="ECO:0000313" key="32">
    <source>
        <dbReference type="Proteomes" id="UP000284472"/>
    </source>
</evidence>
<evidence type="ECO:0000313" key="19">
    <source>
        <dbReference type="EMBL" id="RHD07354.1"/>
    </source>
</evidence>
<evidence type="ECO:0000313" key="36">
    <source>
        <dbReference type="Proteomes" id="UP001297422"/>
    </source>
</evidence>
<dbReference type="EMBL" id="QSIR01000007">
    <property type="protein sequence ID" value="RHD07354.1"/>
    <property type="molecule type" value="Genomic_DNA"/>
</dbReference>
<evidence type="ECO:0000313" key="25">
    <source>
        <dbReference type="Proteomes" id="UP000234849"/>
    </source>
</evidence>
<organism evidence="2 36">
    <name type="scientific">Mediterraneibacter gnavus</name>
    <name type="common">Ruminococcus gnavus</name>
    <dbReference type="NCBI Taxonomy" id="33038"/>
    <lineage>
        <taxon>Bacteria</taxon>
        <taxon>Bacillati</taxon>
        <taxon>Bacillota</taxon>
        <taxon>Clostridia</taxon>
        <taxon>Lachnospirales</taxon>
        <taxon>Lachnospiraceae</taxon>
        <taxon>Mediterraneibacter</taxon>
    </lineage>
</organism>
<evidence type="ECO:0000313" key="7">
    <source>
        <dbReference type="EMBL" id="MDB8739235.1"/>
    </source>
</evidence>
<dbReference type="Proteomes" id="UP001296643">
    <property type="component" value="Unassembled WGS sequence"/>
</dbReference>
<evidence type="ECO:0000313" key="31">
    <source>
        <dbReference type="Proteomes" id="UP000283992"/>
    </source>
</evidence>
<evidence type="ECO:0000256" key="1">
    <source>
        <dbReference type="SAM" id="Phobius"/>
    </source>
</evidence>
<evidence type="ECO:0000313" key="22">
    <source>
        <dbReference type="EMBL" id="RHJ15276.1"/>
    </source>
</evidence>
<evidence type="ECO:0000313" key="24">
    <source>
        <dbReference type="Proteomes" id="UP000234840"/>
    </source>
</evidence>
<dbReference type="EMBL" id="JAPRBD010000004">
    <property type="protein sequence ID" value="MCZ0689398.1"/>
    <property type="molecule type" value="Genomic_DNA"/>
</dbReference>
<dbReference type="Proteomes" id="UP001297370">
    <property type="component" value="Unassembled WGS sequence"/>
</dbReference>
<dbReference type="Proteomes" id="UP000283981">
    <property type="component" value="Unassembled WGS sequence"/>
</dbReference>
<reference evidence="6" key="8">
    <citation type="submission" date="2022-12" db="EMBL/GenBank/DDBJ databases">
        <title>Genome of R. gnavus strain RSHDN_123.</title>
        <authorList>
            <person name="Abdugheni R."/>
        </authorList>
    </citation>
    <scope>NUCLEOTIDE SEQUENCE</scope>
    <source>
        <strain evidence="6">RSHDN_123</strain>
    </source>
</reference>
<dbReference type="EMBL" id="QRIA01000009">
    <property type="protein sequence ID" value="RHG19072.1"/>
    <property type="molecule type" value="Genomic_DNA"/>
</dbReference>
<evidence type="ECO:0000313" key="23">
    <source>
        <dbReference type="EMBL" id="RHM80960.1"/>
    </source>
</evidence>
<feature type="transmembrane region" description="Helical" evidence="1">
    <location>
        <begin position="42"/>
        <end position="60"/>
    </location>
</feature>
<dbReference type="Proteomes" id="UP000283834">
    <property type="component" value="Unassembled WGS sequence"/>
</dbReference>
<dbReference type="EMBL" id="QRQE01000003">
    <property type="protein sequence ID" value="RHM80960.1"/>
    <property type="molecule type" value="Genomic_DNA"/>
</dbReference>
<evidence type="ECO:0000313" key="3">
    <source>
        <dbReference type="EMBL" id="MCB5617976.1"/>
    </source>
</evidence>
<dbReference type="EMBL" id="NIHM01000010">
    <property type="protein sequence ID" value="PLT55034.1"/>
    <property type="molecule type" value="Genomic_DNA"/>
</dbReference>
<dbReference type="EMBL" id="QSSX01000007">
    <property type="protein sequence ID" value="RGM24378.1"/>
    <property type="molecule type" value="Genomic_DNA"/>
</dbReference>
<dbReference type="Proteomes" id="UP000286137">
    <property type="component" value="Unassembled WGS sequence"/>
</dbReference>
<evidence type="ECO:0000313" key="13">
    <source>
        <dbReference type="EMBL" id="PLT73144.1"/>
    </source>
</evidence>
<evidence type="ECO:0000313" key="10">
    <source>
        <dbReference type="EMBL" id="NSI58932.1"/>
    </source>
</evidence>
<feature type="transmembrane region" description="Helical" evidence="1">
    <location>
        <begin position="12"/>
        <end position="36"/>
    </location>
</feature>
<dbReference type="Proteomes" id="UP001296581">
    <property type="component" value="Unassembled WGS sequence"/>
</dbReference>
<dbReference type="EMBL" id="JAAIRV010000021">
    <property type="protein sequence ID" value="NSI58932.1"/>
    <property type="molecule type" value="Genomic_DNA"/>
</dbReference>
<evidence type="ECO:0000313" key="27">
    <source>
        <dbReference type="Proteomes" id="UP000235093"/>
    </source>
</evidence>
<proteinExistence type="predicted"/>
<evidence type="ECO:0000313" key="18">
    <source>
        <dbReference type="EMBL" id="RGT37549.1"/>
    </source>
</evidence>
<dbReference type="EMBL" id="JAPZED010000003">
    <property type="protein sequence ID" value="MCZ7693190.1"/>
    <property type="molecule type" value="Genomic_DNA"/>
</dbReference>
<evidence type="ECO:0000313" key="11">
    <source>
        <dbReference type="EMBL" id="NSI64707.1"/>
    </source>
</evidence>
<dbReference type="EMBL" id="JAQMLR010000010">
    <property type="protein sequence ID" value="MDB8739235.1"/>
    <property type="molecule type" value="Genomic_DNA"/>
</dbReference>
<evidence type="ECO:0000313" key="29">
    <source>
        <dbReference type="Proteomes" id="UP000283834"/>
    </source>
</evidence>
<evidence type="ECO:0000313" key="15">
    <source>
        <dbReference type="EMBL" id="PLT86710.1"/>
    </source>
</evidence>
<dbReference type="Proteomes" id="UP001297422">
    <property type="component" value="Unassembled WGS sequence"/>
</dbReference>
<keyword evidence="1" id="KW-0472">Membrane</keyword>
<evidence type="ECO:0000313" key="21">
    <source>
        <dbReference type="EMBL" id="RHG82382.1"/>
    </source>
</evidence>
<dbReference type="Proteomes" id="UP000234891">
    <property type="component" value="Unassembled WGS sequence"/>
</dbReference>
<dbReference type="EMBL" id="QRIS01000022">
    <property type="protein sequence ID" value="RHG82382.1"/>
    <property type="molecule type" value="Genomic_DNA"/>
</dbReference>
<dbReference type="GeneID" id="57433681"/>
<reference evidence="24 25" key="1">
    <citation type="journal article" date="2017" name="Genome Med.">
        <title>A novel Ruminococcus gnavus clade enriched in inflammatory bowel disease patients.</title>
        <authorList>
            <person name="Hall A.B."/>
            <person name="Yassour M."/>
            <person name="Sauk J."/>
            <person name="Garner A."/>
            <person name="Jiang X."/>
            <person name="Arthur T."/>
            <person name="Lagoudas G.K."/>
            <person name="Vatanen T."/>
            <person name="Fornelos N."/>
            <person name="Wilson R."/>
            <person name="Bertha M."/>
            <person name="Cohen M."/>
            <person name="Garber J."/>
            <person name="Khalili H."/>
            <person name="Gevers D."/>
            <person name="Ananthakrishnan A.N."/>
            <person name="Kugathasan S."/>
            <person name="Lander E.S."/>
            <person name="Blainey P."/>
            <person name="Vlamakis H."/>
            <person name="Xavier R.J."/>
            <person name="Huttenhower C."/>
        </authorList>
    </citation>
    <scope>NUCLEOTIDE SEQUENCE [LARGE SCALE GENOMIC DNA]</scope>
    <source>
        <strain evidence="12 25">RJX1118</strain>
        <strain evidence="14 26">RJX1124</strain>
        <strain evidence="13 27">RJX1125</strain>
        <strain evidence="15 24">RJX1128</strain>
    </source>
</reference>
<dbReference type="EMBL" id="JAAIRY010000006">
    <property type="protein sequence ID" value="NSI64707.1"/>
    <property type="molecule type" value="Genomic_DNA"/>
</dbReference>
<dbReference type="STRING" id="33038.GCA_900067245_02554"/>
<dbReference type="Proteomes" id="UP000234840">
    <property type="component" value="Unassembled WGS sequence"/>
</dbReference>
<reference evidence="4" key="6">
    <citation type="submission" date="2022-11" db="EMBL/GenBank/DDBJ databases">
        <title>Temperate bacteriophages infecting mucin-degrading bacterium Ruminococcus gnavus from the human gut.</title>
        <authorList>
            <person name="Buttimer C."/>
        </authorList>
    </citation>
    <scope>NUCLEOTIDE SEQUENCE</scope>
    <source>
        <strain evidence="4">CCUG 49994</strain>
        <strain evidence="5">CCUG 52279</strain>
    </source>
</reference>
<reference evidence="8" key="7">
    <citation type="submission" date="2022-12" db="EMBL/GenBank/DDBJ databases">
        <title>Genome of R. gnavus strain RSHDN_120.</title>
        <authorList>
            <person name="Abdugheni R."/>
        </authorList>
    </citation>
    <scope>NUCLEOTIDE SEQUENCE</scope>
    <source>
        <strain evidence="8">RSHDN_120</strain>
    </source>
</reference>
<accession>A0A2N5NQX2</accession>
<dbReference type="RefSeq" id="WP_004842506.1">
    <property type="nucleotide sequence ID" value="NZ_AP031446.1"/>
</dbReference>
<dbReference type="Proteomes" id="UP001149331">
    <property type="component" value="Unassembled WGS sequence"/>
</dbReference>
<dbReference type="Proteomes" id="UP000285697">
    <property type="component" value="Unassembled WGS sequence"/>
</dbReference>
<evidence type="ECO:0000313" key="35">
    <source>
        <dbReference type="Proteomes" id="UP000286137"/>
    </source>
</evidence>
<dbReference type="AlphaFoldDB" id="A0A2N5NQX2"/>
<dbReference type="Proteomes" id="UP001076974">
    <property type="component" value="Unassembled WGS sequence"/>
</dbReference>
<evidence type="ECO:0000313" key="16">
    <source>
        <dbReference type="EMBL" id="RGM24378.1"/>
    </source>
</evidence>
<protein>
    <submittedName>
        <fullName evidence="2">Zinc-ribbon domain-containing protein</fullName>
    </submittedName>
</protein>
<evidence type="ECO:0000313" key="14">
    <source>
        <dbReference type="EMBL" id="PLT73305.1"/>
    </source>
</evidence>
<dbReference type="EMBL" id="JAAIRM010000005">
    <property type="protein sequence ID" value="NSI18564.1"/>
    <property type="molecule type" value="Genomic_DNA"/>
</dbReference>
<evidence type="ECO:0000313" key="5">
    <source>
        <dbReference type="EMBL" id="MCZ0689398.1"/>
    </source>
</evidence>
<sequence length="137" mass="16039">MKEKFMRFMQGRYGVLDTLGKVLLVLGLVLAFFAPVFSGDHVIGMVFYLLGWGCLIYAYFRMFSRNVRKRYDENVRFLNKTAKIRGFFKSQKNLMAQRKDYHIYTCPGCKQKIRIPRGKGKIEIRCPKCGTTFIKKS</sequence>
<dbReference type="Proteomes" id="UP001211731">
    <property type="component" value="Unassembled WGS sequence"/>
</dbReference>
<evidence type="ECO:0000313" key="30">
    <source>
        <dbReference type="Proteomes" id="UP000283981"/>
    </source>
</evidence>
<keyword evidence="1" id="KW-0812">Transmembrane</keyword>
<reference evidence="7" key="9">
    <citation type="submission" date="2023-01" db="EMBL/GenBank/DDBJ databases">
        <title>Human gut microbiome strain richness.</title>
        <authorList>
            <person name="Chen-Liaw A."/>
        </authorList>
    </citation>
    <scope>NUCLEOTIDE SEQUENCE</scope>
    <source>
        <strain evidence="7">1001217st1_A9_1001217B_191108</strain>
    </source>
</reference>
<gene>
    <name evidence="12" type="ORF">CDL18_08905</name>
    <name evidence="15" type="ORF">CDL20_08010</name>
    <name evidence="13" type="ORF">CDL23_11945</name>
    <name evidence="14" type="ORF">CDL26_06665</name>
    <name evidence="22" type="ORF">DW142_03420</name>
    <name evidence="21" type="ORF">DW243_12535</name>
    <name evidence="20" type="ORF">DW270_08795</name>
    <name evidence="19" type="ORF">DW812_06440</name>
    <name evidence="18" type="ORF">DWX36_11520</name>
    <name evidence="17" type="ORF">DWY88_04385</name>
    <name evidence="23" type="ORF">DWZ50_01650</name>
    <name evidence="16" type="ORF">DXC31_04410</name>
    <name evidence="9" type="ORF">G4958_04150</name>
    <name evidence="11" type="ORF">G4981_05380</name>
    <name evidence="10" type="ORF">G4993_11055</name>
    <name evidence="3" type="ORF">LIQ08_02175</name>
    <name evidence="2" type="ORF">LIQ10_03970</name>
    <name evidence="8" type="ORF">O4N78_10300</name>
    <name evidence="6" type="ORF">O8D18_03900</name>
    <name evidence="5" type="ORF">OZZ16_05625</name>
    <name evidence="4" type="ORF">OZZ17_00450</name>
    <name evidence="7" type="ORF">PNU63_10735</name>
</gene>
<reference evidence="9" key="3">
    <citation type="journal article" date="2020" name="Cell Host Microbe">
        <title>Functional and Genomic Variation between Human-Derived Isolates of Lachnospiraceae Reveals Inter- and Intra-Species Diversity.</title>
        <authorList>
            <person name="Sorbara M.T."/>
            <person name="Littmann E.R."/>
            <person name="Fontana E."/>
            <person name="Moody T.U."/>
            <person name="Kohout C.E."/>
            <person name="Gjonbalaj M."/>
            <person name="Eaton V."/>
            <person name="Seok R."/>
            <person name="Leiner I.M."/>
            <person name="Pamer E.G."/>
        </authorList>
    </citation>
    <scope>NUCLEOTIDE SEQUENCE</scope>
    <source>
        <strain evidence="11">MSK.11.9</strain>
        <strain evidence="10">MSK.15.32</strain>
        <strain evidence="9">MSK.22.53</strain>
    </source>
</reference>
<dbReference type="Proteomes" id="UP001079535">
    <property type="component" value="Unassembled WGS sequence"/>
</dbReference>
<evidence type="ECO:0000313" key="4">
    <source>
        <dbReference type="EMBL" id="MCZ0666014.1"/>
    </source>
</evidence>
<dbReference type="Proteomes" id="UP000234849">
    <property type="component" value="Unassembled WGS sequence"/>
</dbReference>
<dbReference type="Proteomes" id="UP000260808">
    <property type="component" value="Unassembled WGS sequence"/>
</dbReference>
<comment type="caution">
    <text evidence="2">The sequence shown here is derived from an EMBL/GenBank/DDBJ whole genome shotgun (WGS) entry which is preliminary data.</text>
</comment>
<evidence type="ECO:0000313" key="28">
    <source>
        <dbReference type="Proteomes" id="UP000260808"/>
    </source>
</evidence>
<evidence type="ECO:0000313" key="9">
    <source>
        <dbReference type="EMBL" id="NSI18564.1"/>
    </source>
</evidence>
<evidence type="ECO:0000313" key="17">
    <source>
        <dbReference type="EMBL" id="RGQ70193.1"/>
    </source>
</evidence>
<dbReference type="EMBL" id="QRLN01000003">
    <property type="protein sequence ID" value="RHJ15276.1"/>
    <property type="molecule type" value="Genomic_DNA"/>
</dbReference>
<dbReference type="EMBL" id="QRTJ01000005">
    <property type="protein sequence ID" value="RGQ70193.1"/>
    <property type="molecule type" value="Genomic_DNA"/>
</dbReference>
<dbReference type="Proteomes" id="UP001296580">
    <property type="component" value="Unassembled WGS sequence"/>
</dbReference>
<reference evidence="9" key="4">
    <citation type="submission" date="2020-02" db="EMBL/GenBank/DDBJ databases">
        <authorList>
            <person name="Littmann E."/>
            <person name="Sorbara M."/>
        </authorList>
    </citation>
    <scope>NUCLEOTIDE SEQUENCE</scope>
    <source>
        <strain evidence="11">MSK.11.9</strain>
        <strain evidence="10">MSK.15.32</strain>
        <strain evidence="9">MSK.22.53</strain>
    </source>
</reference>
<name>A0A2N5NQX2_MEDGN</name>
<dbReference type="Proteomes" id="UP001148455">
    <property type="component" value="Unassembled WGS sequence"/>
</dbReference>
<reference evidence="2" key="5">
    <citation type="submission" date="2021-10" db="EMBL/GenBank/DDBJ databases">
        <title>Collection of gut derived symbiotic bacterial strains cultured from healthy donors.</title>
        <authorList>
            <person name="Lin H."/>
            <person name="Littmann E."/>
            <person name="Claire K."/>
            <person name="Pamer E."/>
        </authorList>
    </citation>
    <scope>NUCLEOTIDE SEQUENCE</scope>
    <source>
        <strain evidence="3">MSK.23.18</strain>
        <strain evidence="2">MSK.23.4</strain>
    </source>
</reference>
<dbReference type="Proteomes" id="UP000284472">
    <property type="component" value="Unassembled WGS sequence"/>
</dbReference>
<evidence type="ECO:0000313" key="12">
    <source>
        <dbReference type="EMBL" id="PLT55034.1"/>
    </source>
</evidence>
<evidence type="ECO:0000313" key="2">
    <source>
        <dbReference type="EMBL" id="MCB5492900.1"/>
    </source>
</evidence>
<evidence type="ECO:0000313" key="26">
    <source>
        <dbReference type="Proteomes" id="UP000234891"/>
    </source>
</evidence>
<evidence type="ECO:0000313" key="34">
    <source>
        <dbReference type="Proteomes" id="UP000285697"/>
    </source>
</evidence>
<keyword evidence="1" id="KW-1133">Transmembrane helix</keyword>
<dbReference type="EMBL" id="NIHS01000008">
    <property type="protein sequence ID" value="PLT73305.1"/>
    <property type="molecule type" value="Genomic_DNA"/>
</dbReference>
<dbReference type="EMBL" id="QRWQ01000011">
    <property type="protein sequence ID" value="RGT37549.1"/>
    <property type="molecule type" value="Genomic_DNA"/>
</dbReference>
<evidence type="ECO:0000313" key="8">
    <source>
        <dbReference type="EMBL" id="MDE1203951.1"/>
    </source>
</evidence>
<evidence type="ECO:0000313" key="33">
    <source>
        <dbReference type="Proteomes" id="UP000285610"/>
    </source>
</evidence>
<dbReference type="Proteomes" id="UP000285610">
    <property type="component" value="Unassembled WGS sequence"/>
</dbReference>
<dbReference type="EMBL" id="JAPZEG010000011">
    <property type="protein sequence ID" value="MDE1203951.1"/>
    <property type="molecule type" value="Genomic_DNA"/>
</dbReference>